<feature type="transmembrane region" description="Helical" evidence="1">
    <location>
        <begin position="57"/>
        <end position="76"/>
    </location>
</feature>
<dbReference type="AlphaFoldDB" id="A0A8E6F0F0"/>
<proteinExistence type="predicted"/>
<keyword evidence="1" id="KW-0472">Membrane</keyword>
<dbReference type="PANTHER" id="PTHR37464">
    <property type="entry name" value="BLL2463 PROTEIN"/>
    <property type="match status" value="1"/>
</dbReference>
<dbReference type="InterPro" id="IPR024163">
    <property type="entry name" value="Aerotolerance_reg_N"/>
</dbReference>
<gene>
    <name evidence="4" type="ORF">KIH39_12735</name>
</gene>
<dbReference type="Pfam" id="PF07584">
    <property type="entry name" value="BatA"/>
    <property type="match status" value="1"/>
</dbReference>
<dbReference type="KEGG" id="tsph:KIH39_12735"/>
<dbReference type="Proteomes" id="UP000676194">
    <property type="component" value="Chromosome"/>
</dbReference>
<dbReference type="SUPFAM" id="SSF52317">
    <property type="entry name" value="Class I glutamine amidotransferase-like"/>
    <property type="match status" value="1"/>
</dbReference>
<accession>A0A8E6F0F0</accession>
<feature type="transmembrane region" description="Helical" evidence="1">
    <location>
        <begin position="6"/>
        <end position="26"/>
    </location>
</feature>
<reference evidence="4" key="1">
    <citation type="submission" date="2021-05" db="EMBL/GenBank/DDBJ databases">
        <title>Complete genome sequence of the cellulolytic planctomycete Telmatocola sphagniphila SP2T and characterization of the first cellulase from planctomycetes.</title>
        <authorList>
            <person name="Rakitin A.L."/>
            <person name="Beletsky A.V."/>
            <person name="Naumoff D.G."/>
            <person name="Kulichevskaya I.S."/>
            <person name="Mardanov A.V."/>
            <person name="Ravin N.V."/>
            <person name="Dedysh S.N."/>
        </authorList>
    </citation>
    <scope>NUCLEOTIDE SEQUENCE</scope>
    <source>
        <strain evidence="4">SP2T</strain>
    </source>
</reference>
<feature type="domain" description="Aerotolerance regulator N-terminal" evidence="2">
    <location>
        <begin position="3"/>
        <end position="77"/>
    </location>
</feature>
<dbReference type="PANTHER" id="PTHR37464:SF1">
    <property type="entry name" value="BLL2463 PROTEIN"/>
    <property type="match status" value="1"/>
</dbReference>
<dbReference type="RefSeq" id="WP_213500017.1">
    <property type="nucleotide sequence ID" value="NZ_CP074694.1"/>
</dbReference>
<sequence length="710" mass="79746">MFMSFANPVFLYGLPALAIPVLIHFLNRRKFEIVDWGAMQFLRISDEVRRRNRLDQLLLLLLRMLILALLLILLAGPSFKSRWLSRFAKQPRRDLVLIVDGSGSMALQQNKQSLLDLARGKARKILEDFGSDDRFQVLVARDDVTNLSLQWNNSWNIVEGHLKKEIPHGSLNIVAAYQQASDLLKGSVAEKREILFLTDGQKHSWQEPNLVARLKTIQEAAGENAPLLRIEDVAALDAAKIANLGITRLNTRRTIALPKQEIAFEGEIQATNKEAANSHVRILVDHRPIGEVQVENLSPGKAKFHYTHRFADTGSHLIEFRLPADEYPSDDNYELAIRVIPQIHVQVIDPKFQLNAEGNPSLIGSQFLLDALAPIKDPSPLFAVERLKSDTRTSRSDSLGSTSAKVEILFDLPSPPQADLVHFVQNGNGLLIAPGDDFDPRRWRESEQGHALLPAHPIKILGSETDLTTAPRIDPKSLVHPVMQLFAKNSELLSAYFPKYWDLSTEGIESAQVLARLTNGKPFLVEKNLGLGKVLLCAVPLDNRWRTNLTDLGDYVRLMHELVLHLGSESGFDNNQPAASGLTLPERIAADSHMAITIPGGEPIRDRMREIRGKLRSLTLPGIYSFREDNQPSQYVVLQENRAEHLLTYMNEADWEQLKSALPNKLLRNEETAAGDTSAQNLFSLRPIFLLLLILFLFGEAWFARRHSIA</sequence>
<dbReference type="SUPFAM" id="SSF53300">
    <property type="entry name" value="vWA-like"/>
    <property type="match status" value="1"/>
</dbReference>
<keyword evidence="5" id="KW-1185">Reference proteome</keyword>
<name>A0A8E6F0F0_9BACT</name>
<evidence type="ECO:0000313" key="4">
    <source>
        <dbReference type="EMBL" id="QVL34733.1"/>
    </source>
</evidence>
<evidence type="ECO:0000259" key="2">
    <source>
        <dbReference type="Pfam" id="PF07584"/>
    </source>
</evidence>
<dbReference type="Gene3D" id="3.40.50.880">
    <property type="match status" value="1"/>
</dbReference>
<dbReference type="InterPro" id="IPR036465">
    <property type="entry name" value="vWFA_dom_sf"/>
</dbReference>
<feature type="transmembrane region" description="Helical" evidence="1">
    <location>
        <begin position="687"/>
        <end position="704"/>
    </location>
</feature>
<evidence type="ECO:0000313" key="5">
    <source>
        <dbReference type="Proteomes" id="UP000676194"/>
    </source>
</evidence>
<feature type="domain" description="VWFA" evidence="3">
    <location>
        <begin position="95"/>
        <end position="201"/>
    </location>
</feature>
<dbReference type="InterPro" id="IPR011933">
    <property type="entry name" value="Double_TM_dom"/>
</dbReference>
<dbReference type="InterPro" id="IPR029062">
    <property type="entry name" value="Class_I_gatase-like"/>
</dbReference>
<dbReference type="EMBL" id="CP074694">
    <property type="protein sequence ID" value="QVL34733.1"/>
    <property type="molecule type" value="Genomic_DNA"/>
</dbReference>
<dbReference type="NCBIfam" id="TIGR02226">
    <property type="entry name" value="two_anch"/>
    <property type="match status" value="1"/>
</dbReference>
<evidence type="ECO:0000256" key="1">
    <source>
        <dbReference type="SAM" id="Phobius"/>
    </source>
</evidence>
<dbReference type="Gene3D" id="3.40.50.410">
    <property type="entry name" value="von Willebrand factor, type A domain"/>
    <property type="match status" value="1"/>
</dbReference>
<protein>
    <submittedName>
        <fullName evidence="4">BatA domain-containing protein</fullName>
    </submittedName>
</protein>
<dbReference type="InterPro" id="IPR002035">
    <property type="entry name" value="VWF_A"/>
</dbReference>
<evidence type="ECO:0000259" key="3">
    <source>
        <dbReference type="Pfam" id="PF13519"/>
    </source>
</evidence>
<keyword evidence="1" id="KW-1133">Transmembrane helix</keyword>
<dbReference type="Pfam" id="PF13519">
    <property type="entry name" value="VWA_2"/>
    <property type="match status" value="1"/>
</dbReference>
<organism evidence="4 5">
    <name type="scientific">Telmatocola sphagniphila</name>
    <dbReference type="NCBI Taxonomy" id="1123043"/>
    <lineage>
        <taxon>Bacteria</taxon>
        <taxon>Pseudomonadati</taxon>
        <taxon>Planctomycetota</taxon>
        <taxon>Planctomycetia</taxon>
        <taxon>Gemmatales</taxon>
        <taxon>Gemmataceae</taxon>
    </lineage>
</organism>
<keyword evidence="1" id="KW-0812">Transmembrane</keyword>